<dbReference type="InterPro" id="IPR004365">
    <property type="entry name" value="NA-bd_OB_tRNA"/>
</dbReference>
<evidence type="ECO:0000256" key="1">
    <source>
        <dbReference type="ARBA" id="ARBA00006303"/>
    </source>
</evidence>
<evidence type="ECO:0000313" key="10">
    <source>
        <dbReference type="Proteomes" id="UP000006365"/>
    </source>
</evidence>
<dbReference type="NCBIfam" id="TIGR00459">
    <property type="entry name" value="aspS_bact"/>
    <property type="match status" value="1"/>
</dbReference>
<evidence type="ECO:0000256" key="7">
    <source>
        <dbReference type="HAMAP-Rule" id="MF_00044"/>
    </source>
</evidence>
<dbReference type="Pfam" id="PF02938">
    <property type="entry name" value="GAD"/>
    <property type="match status" value="1"/>
</dbReference>
<organism evidence="9 10">
    <name type="scientific">Desulfobulbus propionicus (strain ATCC 33891 / DSM 2032 / VKM B-1956 / 1pr3)</name>
    <dbReference type="NCBI Taxonomy" id="577650"/>
    <lineage>
        <taxon>Bacteria</taxon>
        <taxon>Pseudomonadati</taxon>
        <taxon>Thermodesulfobacteriota</taxon>
        <taxon>Desulfobulbia</taxon>
        <taxon>Desulfobulbales</taxon>
        <taxon>Desulfobulbaceae</taxon>
        <taxon>Desulfobulbus</taxon>
    </lineage>
</organism>
<evidence type="ECO:0000256" key="3">
    <source>
        <dbReference type="ARBA" id="ARBA00022741"/>
    </source>
</evidence>
<dbReference type="InterPro" id="IPR006195">
    <property type="entry name" value="aa-tRNA-synth_II"/>
</dbReference>
<feature type="binding site" evidence="7">
    <location>
        <begin position="540"/>
        <end position="543"/>
    </location>
    <ligand>
        <name>ATP</name>
        <dbReference type="ChEBI" id="CHEBI:30616"/>
    </ligand>
</feature>
<feature type="binding site" evidence="7">
    <location>
        <position position="236"/>
    </location>
    <ligand>
        <name>ATP</name>
        <dbReference type="ChEBI" id="CHEBI:30616"/>
    </ligand>
</feature>
<keyword evidence="6 7" id="KW-0030">Aminoacyl-tRNA synthetase</keyword>
<dbReference type="CDD" id="cd00777">
    <property type="entry name" value="AspRS_core"/>
    <property type="match status" value="1"/>
</dbReference>
<evidence type="ECO:0000259" key="8">
    <source>
        <dbReference type="PROSITE" id="PS50862"/>
    </source>
</evidence>
<dbReference type="InterPro" id="IPR047089">
    <property type="entry name" value="Asp-tRNA-ligase_1_N"/>
</dbReference>
<dbReference type="EC" id="6.1.1.23" evidence="7"/>
<dbReference type="PRINTS" id="PR01042">
    <property type="entry name" value="TRNASYNTHASP"/>
</dbReference>
<dbReference type="InterPro" id="IPR004364">
    <property type="entry name" value="Aa-tRNA-synt_II"/>
</dbReference>
<dbReference type="Pfam" id="PF00152">
    <property type="entry name" value="tRNA-synt_2"/>
    <property type="match status" value="1"/>
</dbReference>
<dbReference type="InterPro" id="IPR004524">
    <property type="entry name" value="Asp-tRNA-ligase_1"/>
</dbReference>
<keyword evidence="10" id="KW-1185">Reference proteome</keyword>
<dbReference type="InterPro" id="IPR002312">
    <property type="entry name" value="Asp/Asn-tRNA-synth_IIb"/>
</dbReference>
<evidence type="ECO:0000256" key="6">
    <source>
        <dbReference type="ARBA" id="ARBA00023146"/>
    </source>
</evidence>
<dbReference type="InterPro" id="IPR029351">
    <property type="entry name" value="GAD_dom"/>
</dbReference>
<keyword evidence="5 7" id="KW-0648">Protein biosynthesis</keyword>
<accession>A0A7U3YP14</accession>
<dbReference type="Gene3D" id="3.30.1360.30">
    <property type="entry name" value="GAD-like domain"/>
    <property type="match status" value="1"/>
</dbReference>
<dbReference type="GO" id="GO:0004815">
    <property type="term" value="F:aspartate-tRNA ligase activity"/>
    <property type="evidence" value="ECO:0007669"/>
    <property type="project" value="UniProtKB-UniRule"/>
</dbReference>
<dbReference type="CDD" id="cd04317">
    <property type="entry name" value="EcAspRS_like_N"/>
    <property type="match status" value="1"/>
</dbReference>
<comment type="catalytic activity">
    <reaction evidence="7">
        <text>tRNA(Asx) + L-aspartate + ATP = L-aspartyl-tRNA(Asx) + AMP + diphosphate</text>
        <dbReference type="Rhea" id="RHEA:18349"/>
        <dbReference type="Rhea" id="RHEA-COMP:9710"/>
        <dbReference type="Rhea" id="RHEA-COMP:9711"/>
        <dbReference type="ChEBI" id="CHEBI:29991"/>
        <dbReference type="ChEBI" id="CHEBI:30616"/>
        <dbReference type="ChEBI" id="CHEBI:33019"/>
        <dbReference type="ChEBI" id="CHEBI:78442"/>
        <dbReference type="ChEBI" id="CHEBI:78516"/>
        <dbReference type="ChEBI" id="CHEBI:456215"/>
        <dbReference type="EC" id="6.1.1.23"/>
    </reaction>
</comment>
<dbReference type="GO" id="GO:0003676">
    <property type="term" value="F:nucleic acid binding"/>
    <property type="evidence" value="ECO:0007669"/>
    <property type="project" value="InterPro"/>
</dbReference>
<dbReference type="InterPro" id="IPR004115">
    <property type="entry name" value="GAD-like_sf"/>
</dbReference>
<feature type="binding site" evidence="7">
    <location>
        <position position="495"/>
    </location>
    <ligand>
        <name>L-aspartate</name>
        <dbReference type="ChEBI" id="CHEBI:29991"/>
    </ligand>
</feature>
<keyword evidence="7" id="KW-0963">Cytoplasm</keyword>
<comment type="subunit">
    <text evidence="7">Homodimer.</text>
</comment>
<reference evidence="9 10" key="1">
    <citation type="journal article" date="2011" name="Stand. Genomic Sci.">
        <title>Complete genome sequence of Desulfobulbus propionicus type strain (1pr3).</title>
        <authorList>
            <person name="Pagani I."/>
            <person name="Lapidus A."/>
            <person name="Nolan M."/>
            <person name="Lucas S."/>
            <person name="Hammon N."/>
            <person name="Deshpande S."/>
            <person name="Cheng J.F."/>
            <person name="Chertkov O."/>
            <person name="Davenport K."/>
            <person name="Tapia R."/>
            <person name="Han C."/>
            <person name="Goodwin L."/>
            <person name="Pitluck S."/>
            <person name="Liolios K."/>
            <person name="Mavromatis K."/>
            <person name="Ivanova N."/>
            <person name="Mikhailova N."/>
            <person name="Pati A."/>
            <person name="Chen A."/>
            <person name="Palaniappan K."/>
            <person name="Land M."/>
            <person name="Hauser L."/>
            <person name="Chang Y.J."/>
            <person name="Jeffries C.D."/>
            <person name="Detter J.C."/>
            <person name="Brambilla E."/>
            <person name="Kannan K.P."/>
            <person name="Djao O.D."/>
            <person name="Rohde M."/>
            <person name="Pukall R."/>
            <person name="Spring S."/>
            <person name="Goker M."/>
            <person name="Sikorski J."/>
            <person name="Woyke T."/>
            <person name="Bristow J."/>
            <person name="Eisen J.A."/>
            <person name="Markowitz V."/>
            <person name="Hugenholtz P."/>
            <person name="Kyrpides N.C."/>
            <person name="Klenk H.P."/>
        </authorList>
    </citation>
    <scope>NUCLEOTIDE SEQUENCE [LARGE SCALE GENOMIC DNA]</scope>
    <source>
        <strain evidence="10">ATCC 33891 / DSM 2032 / 1pr3</strain>
    </source>
</reference>
<dbReference type="GO" id="GO:0006422">
    <property type="term" value="P:aspartyl-tRNA aminoacylation"/>
    <property type="evidence" value="ECO:0007669"/>
    <property type="project" value="UniProtKB-UniRule"/>
</dbReference>
<dbReference type="GO" id="GO:0050560">
    <property type="term" value="F:aspartate-tRNA(Asn) ligase activity"/>
    <property type="evidence" value="ECO:0007669"/>
    <property type="project" value="UniProtKB-EC"/>
</dbReference>
<dbReference type="AlphaFoldDB" id="A0A7U3YP14"/>
<proteinExistence type="inferred from homology"/>
<feature type="binding site" evidence="7">
    <location>
        <position position="454"/>
    </location>
    <ligand>
        <name>L-aspartate</name>
        <dbReference type="ChEBI" id="CHEBI:29991"/>
    </ligand>
</feature>
<comment type="similarity">
    <text evidence="1 7">Belongs to the class-II aminoacyl-tRNA synthetase family. Type 1 subfamily.</text>
</comment>
<dbReference type="Pfam" id="PF01336">
    <property type="entry name" value="tRNA_anti-codon"/>
    <property type="match status" value="1"/>
</dbReference>
<keyword evidence="4 7" id="KW-0067">ATP-binding</keyword>
<evidence type="ECO:0000256" key="4">
    <source>
        <dbReference type="ARBA" id="ARBA00022840"/>
    </source>
</evidence>
<feature type="binding site" evidence="7">
    <location>
        <position position="488"/>
    </location>
    <ligand>
        <name>ATP</name>
        <dbReference type="ChEBI" id="CHEBI:30616"/>
    </ligand>
</feature>
<feature type="binding site" evidence="7">
    <location>
        <position position="181"/>
    </location>
    <ligand>
        <name>L-aspartate</name>
        <dbReference type="ChEBI" id="CHEBI:29991"/>
    </ligand>
</feature>
<dbReference type="Proteomes" id="UP000006365">
    <property type="component" value="Chromosome"/>
</dbReference>
<gene>
    <name evidence="7" type="primary">aspS</name>
    <name evidence="9" type="ordered locus">Despr_2776</name>
</gene>
<sequence length="594" mass="67583">MESMGALRRTHTCNELGLDFLDQETTLMGWVLRRRDHGGVIFIDLRDRWGITQVVFNPEINPAVHAKAHQLRSEWVIAVRGRVAKRPESMENPKLATGAIEILVDELRILNTSETPPFPLDEDVEVSDTLRLQYRYLDLRRPEIAKNLILRHQALQTVRTYLNDNQFLEIETPMLTRSTPEGARDYLVPSRVHAGKFFALPQSPQLFKQILMVAGMDRYYQIVKCFRDEDLRADRQPEFTQIDMELSFITEEEIITIVEGMIKALFKEIRDLDLQPPFNRMTYDEAMRRFGTDRPDTRFGLELVDLTETLRGCGFKVFNTVIDKGGMVKAINAKGCGAFSRKDLDDLTEYAGRFGARGMAWIKVKEDEWQSPITKFFTEDEIKAMAQALDAQPGDLILFGADTAKTVHQVLSELRLELARRLGLIQGDSFNFLWVTDFPLLEYDEEQKRYTAVHHPFTAPNEAQLELLETDPGAVKSRAYDLVLNGNEIGGGSIRIHSPLMQKKVFKALGIETEEAQEKFGFLLRALELGAPPHGGIAFGVDRLMMLLTGSTSIRDVIAFPKTQKATCPLTEAPSSVARKQLTELHLQPDWKEK</sequence>
<dbReference type="PROSITE" id="PS50862">
    <property type="entry name" value="AA_TRNA_LIGASE_II"/>
    <property type="match status" value="1"/>
</dbReference>
<keyword evidence="3 7" id="KW-0547">Nucleotide-binding</keyword>
<dbReference type="HAMAP" id="MF_00044">
    <property type="entry name" value="Asp_tRNA_synth_type1"/>
    <property type="match status" value="1"/>
</dbReference>
<feature type="domain" description="Aminoacyl-transfer RNA synthetases class-II family profile" evidence="8">
    <location>
        <begin position="156"/>
        <end position="561"/>
    </location>
</feature>
<comment type="function">
    <text evidence="7">Aspartyl-tRNA synthetase with relaxed tRNA specificity since it is able to aspartylate not only its cognate tRNA(Asp) but also tRNA(Asn). Reaction proceeds in two steps: L-aspartate is first activated by ATP to form Asp-AMP and then transferred to the acceptor end of tRNA(Asp/Asn).</text>
</comment>
<keyword evidence="2 7" id="KW-0436">Ligase</keyword>
<dbReference type="PANTHER" id="PTHR22594">
    <property type="entry name" value="ASPARTYL/LYSYL-TRNA SYNTHETASE"/>
    <property type="match status" value="1"/>
</dbReference>
<dbReference type="Gene3D" id="2.40.50.140">
    <property type="entry name" value="Nucleic acid-binding proteins"/>
    <property type="match status" value="1"/>
</dbReference>
<dbReference type="RefSeq" id="WP_015725435.1">
    <property type="nucleotide sequence ID" value="NC_014972.1"/>
</dbReference>
<dbReference type="GO" id="GO:0005524">
    <property type="term" value="F:ATP binding"/>
    <property type="evidence" value="ECO:0007669"/>
    <property type="project" value="UniProtKB-UniRule"/>
</dbReference>
<dbReference type="InterPro" id="IPR045864">
    <property type="entry name" value="aa-tRNA-synth_II/BPL/LPL"/>
</dbReference>
<name>A0A7U3YP14_DESPD</name>
<feature type="binding site" evidence="7">
    <location>
        <position position="227"/>
    </location>
    <ligand>
        <name>L-aspartate</name>
        <dbReference type="ChEBI" id="CHEBI:29991"/>
    </ligand>
</feature>
<dbReference type="SUPFAM" id="SSF50249">
    <property type="entry name" value="Nucleic acid-binding proteins"/>
    <property type="match status" value="1"/>
</dbReference>
<dbReference type="PANTHER" id="PTHR22594:SF5">
    <property type="entry name" value="ASPARTATE--TRNA LIGASE, MITOCHONDRIAL"/>
    <property type="match status" value="1"/>
</dbReference>
<comment type="caution">
    <text evidence="7">Lacks conserved residue(s) required for the propagation of feature annotation.</text>
</comment>
<dbReference type="KEGG" id="dpr:Despr_2776"/>
<protein>
    <recommendedName>
        <fullName evidence="7">Aspartate--tRNA(Asp/Asn) ligase</fullName>
        <ecNumber evidence="7">6.1.1.23</ecNumber>
    </recommendedName>
    <alternativeName>
        <fullName evidence="7">Aspartyl-tRNA synthetase</fullName>
        <shortName evidence="7">AspRS</shortName>
    </alternativeName>
    <alternativeName>
        <fullName evidence="7">Non-discriminating aspartyl-tRNA synthetase</fullName>
        <shortName evidence="7">ND-AspRS</shortName>
    </alternativeName>
</protein>
<dbReference type="EMBL" id="CP002364">
    <property type="protein sequence ID" value="ADW18910.1"/>
    <property type="molecule type" value="Genomic_DNA"/>
</dbReference>
<dbReference type="NCBIfam" id="NF001750">
    <property type="entry name" value="PRK00476.1"/>
    <property type="match status" value="1"/>
</dbReference>
<comment type="subcellular location">
    <subcellularLocation>
        <location evidence="7">Cytoplasm</location>
    </subcellularLocation>
</comment>
<dbReference type="GO" id="GO:0005737">
    <property type="term" value="C:cytoplasm"/>
    <property type="evidence" value="ECO:0007669"/>
    <property type="project" value="UniProtKB-SubCell"/>
</dbReference>
<dbReference type="Gene3D" id="3.30.930.10">
    <property type="entry name" value="Bira Bifunctional Protein, Domain 2"/>
    <property type="match status" value="1"/>
</dbReference>
<dbReference type="InterPro" id="IPR012340">
    <property type="entry name" value="NA-bd_OB-fold"/>
</dbReference>
<dbReference type="SUPFAM" id="SSF55681">
    <property type="entry name" value="Class II aaRS and biotin synthetases"/>
    <property type="match status" value="1"/>
</dbReference>
<evidence type="ECO:0000256" key="2">
    <source>
        <dbReference type="ARBA" id="ARBA00022598"/>
    </source>
</evidence>
<feature type="region of interest" description="Aspartate" evidence="7">
    <location>
        <begin position="205"/>
        <end position="208"/>
    </location>
</feature>
<evidence type="ECO:0000313" key="9">
    <source>
        <dbReference type="EMBL" id="ADW18910.1"/>
    </source>
</evidence>
<evidence type="ECO:0000256" key="5">
    <source>
        <dbReference type="ARBA" id="ARBA00022917"/>
    </source>
</evidence>
<dbReference type="SUPFAM" id="SSF55261">
    <property type="entry name" value="GAD domain-like"/>
    <property type="match status" value="1"/>
</dbReference>
<dbReference type="InterPro" id="IPR047090">
    <property type="entry name" value="AspRS_core"/>
</dbReference>
<feature type="binding site" evidence="7">
    <location>
        <begin position="227"/>
        <end position="229"/>
    </location>
    <ligand>
        <name>ATP</name>
        <dbReference type="ChEBI" id="CHEBI:30616"/>
    </ligand>
</feature>
<feature type="site" description="Important for tRNA non-discrimination" evidence="7">
    <location>
        <position position="37"/>
    </location>
</feature>